<comment type="caution">
    <text evidence="2">The sequence shown here is derived from an EMBL/GenBank/DDBJ whole genome shotgun (WGS) entry which is preliminary data.</text>
</comment>
<gene>
    <name evidence="2" type="ORF">EHS25_006641</name>
</gene>
<feature type="compositionally biased region" description="Polar residues" evidence="1">
    <location>
        <begin position="27"/>
        <end position="42"/>
    </location>
</feature>
<feature type="compositionally biased region" description="Basic and acidic residues" evidence="1">
    <location>
        <begin position="17"/>
        <end position="26"/>
    </location>
</feature>
<keyword evidence="3" id="KW-1185">Reference proteome</keyword>
<proteinExistence type="predicted"/>
<organism evidence="2 3">
    <name type="scientific">Saitozyma podzolica</name>
    <dbReference type="NCBI Taxonomy" id="1890683"/>
    <lineage>
        <taxon>Eukaryota</taxon>
        <taxon>Fungi</taxon>
        <taxon>Dikarya</taxon>
        <taxon>Basidiomycota</taxon>
        <taxon>Agaricomycotina</taxon>
        <taxon>Tremellomycetes</taxon>
        <taxon>Tremellales</taxon>
        <taxon>Trimorphomycetaceae</taxon>
        <taxon>Saitozyma</taxon>
    </lineage>
</organism>
<protein>
    <submittedName>
        <fullName evidence="2">Uncharacterized protein</fullName>
    </submittedName>
</protein>
<sequence length="237" mass="26541">MPMTEVSSPIRRKRTRVARDGSDPFKSRNTPKVNTRTGSQTPIRAPLAAATNTAQLSPRRTQAQAAAQSLTSNRGPPSCVEKPLKDPQAARLPQYPRQAVPNPPRSLEGEKLIQYDSTQLQQLDGGETRTRGDDHPLEMSHLDVLCAITELDRGQLLLQQQHDLERNALAEQNLVLLIKLVVSQEFCKAICERTRGLEALLDVETDGCRRDIEKEQATLEHSLEQRVEDWLRGIQEA</sequence>
<dbReference type="Proteomes" id="UP000279259">
    <property type="component" value="Unassembled WGS sequence"/>
</dbReference>
<evidence type="ECO:0000313" key="3">
    <source>
        <dbReference type="Proteomes" id="UP000279259"/>
    </source>
</evidence>
<feature type="region of interest" description="Disordered" evidence="1">
    <location>
        <begin position="1"/>
        <end position="107"/>
    </location>
</feature>
<dbReference type="EMBL" id="RSCD01000003">
    <property type="protein sequence ID" value="RSH93988.1"/>
    <property type="molecule type" value="Genomic_DNA"/>
</dbReference>
<name>A0A427YS76_9TREE</name>
<accession>A0A427YS76</accession>
<evidence type="ECO:0000256" key="1">
    <source>
        <dbReference type="SAM" id="MobiDB-lite"/>
    </source>
</evidence>
<evidence type="ECO:0000313" key="2">
    <source>
        <dbReference type="EMBL" id="RSH93988.1"/>
    </source>
</evidence>
<dbReference type="AlphaFoldDB" id="A0A427YS76"/>
<reference evidence="2 3" key="1">
    <citation type="submission" date="2018-11" db="EMBL/GenBank/DDBJ databases">
        <title>Genome sequence of Saitozyma podzolica DSM 27192.</title>
        <authorList>
            <person name="Aliyu H."/>
            <person name="Gorte O."/>
            <person name="Ochsenreither K."/>
        </authorList>
    </citation>
    <scope>NUCLEOTIDE SEQUENCE [LARGE SCALE GENOMIC DNA]</scope>
    <source>
        <strain evidence="2 3">DSM 27192</strain>
    </source>
</reference>
<feature type="compositionally biased region" description="Polar residues" evidence="1">
    <location>
        <begin position="50"/>
        <end position="61"/>
    </location>
</feature>